<keyword evidence="16" id="KW-1185">Reference proteome</keyword>
<comment type="subcellular location">
    <subcellularLocation>
        <location evidence="1">Secreted</location>
    </subcellularLocation>
</comment>
<name>A0A4U5NVK0_STECR</name>
<keyword evidence="12" id="KW-1133">Transmembrane helix</keyword>
<dbReference type="PANTHER" id="PTHR47966">
    <property type="entry name" value="BETA-SITE APP-CLEAVING ENZYME, ISOFORM A-RELATED"/>
    <property type="match status" value="1"/>
</dbReference>
<evidence type="ECO:0000256" key="10">
    <source>
        <dbReference type="PIRSR" id="PIRSR601461-1"/>
    </source>
</evidence>
<dbReference type="Gene3D" id="2.40.70.10">
    <property type="entry name" value="Acid Proteases"/>
    <property type="match status" value="2"/>
</dbReference>
<evidence type="ECO:0000256" key="9">
    <source>
        <dbReference type="ARBA" id="ARBA00023180"/>
    </source>
</evidence>
<dbReference type="GO" id="GO:0005764">
    <property type="term" value="C:lysosome"/>
    <property type="evidence" value="ECO:0007669"/>
    <property type="project" value="TreeGrafter"/>
</dbReference>
<dbReference type="PROSITE" id="PS00141">
    <property type="entry name" value="ASP_PROTEASE"/>
    <property type="match status" value="1"/>
</dbReference>
<feature type="domain" description="Peptidase A1" evidence="14">
    <location>
        <begin position="65"/>
        <end position="382"/>
    </location>
</feature>
<proteinExistence type="inferred from homology"/>
<dbReference type="OrthoDB" id="5853681at2759"/>
<keyword evidence="4 11" id="KW-0645">Protease</keyword>
<dbReference type="InterPro" id="IPR021109">
    <property type="entry name" value="Peptidase_aspartic_dom_sf"/>
</dbReference>
<feature type="transmembrane region" description="Helical" evidence="12">
    <location>
        <begin position="388"/>
        <end position="408"/>
    </location>
</feature>
<keyword evidence="8" id="KW-1015">Disulfide bond</keyword>
<feature type="chain" id="PRO_5020507600" description="Peptidase A1 domain-containing protein" evidence="13">
    <location>
        <begin position="17"/>
        <end position="409"/>
    </location>
</feature>
<dbReference type="STRING" id="34508.A0A4U5NVK0"/>
<evidence type="ECO:0000256" key="1">
    <source>
        <dbReference type="ARBA" id="ARBA00004613"/>
    </source>
</evidence>
<feature type="active site" evidence="10">
    <location>
        <position position="83"/>
    </location>
</feature>
<keyword evidence="5 13" id="KW-0732">Signal</keyword>
<evidence type="ECO:0000256" key="4">
    <source>
        <dbReference type="ARBA" id="ARBA00022670"/>
    </source>
</evidence>
<dbReference type="FunFam" id="2.40.70.10:FF:000008">
    <property type="entry name" value="Cathepsin D"/>
    <property type="match status" value="1"/>
</dbReference>
<keyword evidence="9" id="KW-0325">Glycoprotein</keyword>
<comment type="caution">
    <text evidence="15">The sequence shown here is derived from an EMBL/GenBank/DDBJ whole genome shotgun (WGS) entry which is preliminary data.</text>
</comment>
<dbReference type="InterPro" id="IPR001461">
    <property type="entry name" value="Aspartic_peptidase_A1"/>
</dbReference>
<sequence length="409" mass="44898">MLQILFVFVLFGSLNAAVIKQKVRSTGSIKMKMIAEGTWAEFARENAQLRISGSQPFIDYYDNFYLGDITIGTPPQPFTVVLDTGSSNLWVISSRCDSVNCHGQPDARKQTFQKNASSTLNTTSNPFSLRYGRGACSGYMASDVLEFGGFSVNRQEFGIATTIAQVFVNQPVDGILGLGWPALAVNRATPPMQNLLSQLDHSLFTVWMDRYTKPSQGGNGGLITYGALDSKNCDTKINFVSLTALTYWQFDMDSIRIGGFQSDLTGDDQIAISDTGTSFIVGPLWAVEKIANEISASYDSVNDIYVLNSCNTHNLPDIELVIGGNTYLIPPFEYVINMGGHSCALGIQPHQNGRKPAWILGDVFIRSYCQIYDIGNKRIGFAKSHTKSAILISPSCILFFVGFVLSILW</sequence>
<dbReference type="SUPFAM" id="SSF50630">
    <property type="entry name" value="Acid proteases"/>
    <property type="match status" value="1"/>
</dbReference>
<evidence type="ECO:0000256" key="13">
    <source>
        <dbReference type="SAM" id="SignalP"/>
    </source>
</evidence>
<evidence type="ECO:0000313" key="15">
    <source>
        <dbReference type="EMBL" id="TKR87233.1"/>
    </source>
</evidence>
<accession>A0A4U5NVK0</accession>
<dbReference type="GO" id="GO:0004190">
    <property type="term" value="F:aspartic-type endopeptidase activity"/>
    <property type="evidence" value="ECO:0007669"/>
    <property type="project" value="UniProtKB-KW"/>
</dbReference>
<keyword evidence="3" id="KW-0964">Secreted</keyword>
<protein>
    <recommendedName>
        <fullName evidence="14">Peptidase A1 domain-containing protein</fullName>
    </recommendedName>
</protein>
<dbReference type="GO" id="GO:0006508">
    <property type="term" value="P:proteolysis"/>
    <property type="evidence" value="ECO:0007669"/>
    <property type="project" value="UniProtKB-KW"/>
</dbReference>
<reference evidence="15 16" key="2">
    <citation type="journal article" date="2019" name="G3 (Bethesda)">
        <title>Hybrid Assembly of the Genome of the Entomopathogenic Nematode Steinernema carpocapsae Identifies the X-Chromosome.</title>
        <authorList>
            <person name="Serra L."/>
            <person name="Macchietto M."/>
            <person name="Macias-Munoz A."/>
            <person name="McGill C.J."/>
            <person name="Rodriguez I.M."/>
            <person name="Rodriguez B."/>
            <person name="Murad R."/>
            <person name="Mortazavi A."/>
        </authorList>
    </citation>
    <scope>NUCLEOTIDE SEQUENCE [LARGE SCALE GENOMIC DNA]</scope>
    <source>
        <strain evidence="15 16">ALL</strain>
    </source>
</reference>
<feature type="signal peptide" evidence="13">
    <location>
        <begin position="1"/>
        <end position="16"/>
    </location>
</feature>
<dbReference type="AlphaFoldDB" id="A0A4U5NVK0"/>
<dbReference type="InterPro" id="IPR034164">
    <property type="entry name" value="Pepsin-like_dom"/>
</dbReference>
<dbReference type="Pfam" id="PF00026">
    <property type="entry name" value="Asp"/>
    <property type="match status" value="1"/>
</dbReference>
<evidence type="ECO:0000256" key="8">
    <source>
        <dbReference type="ARBA" id="ARBA00023157"/>
    </source>
</evidence>
<evidence type="ECO:0000259" key="14">
    <source>
        <dbReference type="PROSITE" id="PS51767"/>
    </source>
</evidence>
<dbReference type="FunFam" id="2.40.70.10:FF:000058">
    <property type="entry name" value="ASpartyl Protease"/>
    <property type="match status" value="1"/>
</dbReference>
<keyword evidence="12" id="KW-0812">Transmembrane</keyword>
<evidence type="ECO:0000256" key="3">
    <source>
        <dbReference type="ARBA" id="ARBA00022525"/>
    </source>
</evidence>
<keyword evidence="6 11" id="KW-0064">Aspartyl protease</keyword>
<dbReference type="GO" id="GO:0005576">
    <property type="term" value="C:extracellular region"/>
    <property type="evidence" value="ECO:0007669"/>
    <property type="project" value="UniProtKB-SubCell"/>
</dbReference>
<dbReference type="EMBL" id="AZBU02000003">
    <property type="protein sequence ID" value="TKR87233.1"/>
    <property type="molecule type" value="Genomic_DNA"/>
</dbReference>
<evidence type="ECO:0000256" key="5">
    <source>
        <dbReference type="ARBA" id="ARBA00022729"/>
    </source>
</evidence>
<feature type="active site" evidence="10">
    <location>
        <position position="274"/>
    </location>
</feature>
<dbReference type="CDD" id="cd05471">
    <property type="entry name" value="pepsin_like"/>
    <property type="match status" value="1"/>
</dbReference>
<keyword evidence="7 11" id="KW-0378">Hydrolase</keyword>
<evidence type="ECO:0000256" key="11">
    <source>
        <dbReference type="RuleBase" id="RU000454"/>
    </source>
</evidence>
<dbReference type="PANTHER" id="PTHR47966:SF8">
    <property type="entry name" value="ASPARTIC PROTEASE 1-RELATED"/>
    <property type="match status" value="1"/>
</dbReference>
<evidence type="ECO:0000256" key="7">
    <source>
        <dbReference type="ARBA" id="ARBA00022801"/>
    </source>
</evidence>
<reference evidence="15 16" key="1">
    <citation type="journal article" date="2015" name="Genome Biol.">
        <title>Comparative genomics of Steinernema reveals deeply conserved gene regulatory networks.</title>
        <authorList>
            <person name="Dillman A.R."/>
            <person name="Macchietto M."/>
            <person name="Porter C.F."/>
            <person name="Rogers A."/>
            <person name="Williams B."/>
            <person name="Antoshechkin I."/>
            <person name="Lee M.M."/>
            <person name="Goodwin Z."/>
            <person name="Lu X."/>
            <person name="Lewis E.E."/>
            <person name="Goodrich-Blair H."/>
            <person name="Stock S.P."/>
            <person name="Adams B.J."/>
            <person name="Sternberg P.W."/>
            <person name="Mortazavi A."/>
        </authorList>
    </citation>
    <scope>NUCLEOTIDE SEQUENCE [LARGE SCALE GENOMIC DNA]</scope>
    <source>
        <strain evidence="15 16">ALL</strain>
    </source>
</reference>
<dbReference type="Proteomes" id="UP000298663">
    <property type="component" value="Unassembled WGS sequence"/>
</dbReference>
<keyword evidence="12" id="KW-0472">Membrane</keyword>
<organism evidence="15 16">
    <name type="scientific">Steinernema carpocapsae</name>
    <name type="common">Entomopathogenic nematode</name>
    <dbReference type="NCBI Taxonomy" id="34508"/>
    <lineage>
        <taxon>Eukaryota</taxon>
        <taxon>Metazoa</taxon>
        <taxon>Ecdysozoa</taxon>
        <taxon>Nematoda</taxon>
        <taxon>Chromadorea</taxon>
        <taxon>Rhabditida</taxon>
        <taxon>Tylenchina</taxon>
        <taxon>Panagrolaimomorpha</taxon>
        <taxon>Strongyloidoidea</taxon>
        <taxon>Steinernematidae</taxon>
        <taxon>Steinernema</taxon>
    </lineage>
</organism>
<dbReference type="InterPro" id="IPR033121">
    <property type="entry name" value="PEPTIDASE_A1"/>
</dbReference>
<dbReference type="InterPro" id="IPR001969">
    <property type="entry name" value="Aspartic_peptidase_AS"/>
</dbReference>
<evidence type="ECO:0000256" key="2">
    <source>
        <dbReference type="ARBA" id="ARBA00007447"/>
    </source>
</evidence>
<evidence type="ECO:0000256" key="12">
    <source>
        <dbReference type="SAM" id="Phobius"/>
    </source>
</evidence>
<gene>
    <name evidence="15" type="ORF">L596_011666</name>
</gene>
<dbReference type="PROSITE" id="PS51767">
    <property type="entry name" value="PEPTIDASE_A1"/>
    <property type="match status" value="1"/>
</dbReference>
<evidence type="ECO:0000256" key="6">
    <source>
        <dbReference type="ARBA" id="ARBA00022750"/>
    </source>
</evidence>
<dbReference type="PRINTS" id="PR00792">
    <property type="entry name" value="PEPSIN"/>
</dbReference>
<comment type="similarity">
    <text evidence="2 11">Belongs to the peptidase A1 family.</text>
</comment>
<evidence type="ECO:0000313" key="16">
    <source>
        <dbReference type="Proteomes" id="UP000298663"/>
    </source>
</evidence>